<sequence>MPNHDQIYQNEAERYELLISREDVSNNLLGTIRKICPDLSDHHAADLGAGTGRLTTMLAPLVRSIVAIDAAEPMLGVATTKLRGMGVENFLAKVGYHDSMPLSDHSIELLTAGWTICYSTSSNNADWRDQLERIIIEIRRVLRPGGTVIIFENFGTGTELQNPPDFLTSYYAALEQDYGFEHVAIRTDYKFESVDEAVALTSFFFGEEISNAVAASGNPTVPEWTGVWWRRY</sequence>
<keyword evidence="2" id="KW-0489">Methyltransferase</keyword>
<organism evidence="2 3">
    <name type="scientific">Paenibacillus taihuensis</name>
    <dbReference type="NCBI Taxonomy" id="1156355"/>
    <lineage>
        <taxon>Bacteria</taxon>
        <taxon>Bacillati</taxon>
        <taxon>Bacillota</taxon>
        <taxon>Bacilli</taxon>
        <taxon>Bacillales</taxon>
        <taxon>Paenibacillaceae</taxon>
        <taxon>Paenibacillus</taxon>
    </lineage>
</organism>
<keyword evidence="3" id="KW-1185">Reference proteome</keyword>
<gene>
    <name evidence="2" type="ORF">A8990_108134</name>
</gene>
<dbReference type="AlphaFoldDB" id="A0A3D9S6M5"/>
<dbReference type="GO" id="GO:0032259">
    <property type="term" value="P:methylation"/>
    <property type="evidence" value="ECO:0007669"/>
    <property type="project" value="UniProtKB-KW"/>
</dbReference>
<dbReference type="RefSeq" id="WP_116188736.1">
    <property type="nucleotide sequence ID" value="NZ_QTTN01000008.1"/>
</dbReference>
<dbReference type="PANTHER" id="PTHR42912:SF93">
    <property type="entry name" value="N6-ADENOSINE-METHYLTRANSFERASE TMT1A"/>
    <property type="match status" value="1"/>
</dbReference>
<accession>A0A3D9S6M5</accession>
<dbReference type="Gene3D" id="3.40.50.150">
    <property type="entry name" value="Vaccinia Virus protein VP39"/>
    <property type="match status" value="1"/>
</dbReference>
<feature type="domain" description="Methyltransferase type 11" evidence="1">
    <location>
        <begin position="46"/>
        <end position="150"/>
    </location>
</feature>
<comment type="caution">
    <text evidence="2">The sequence shown here is derived from an EMBL/GenBank/DDBJ whole genome shotgun (WGS) entry which is preliminary data.</text>
</comment>
<dbReference type="CDD" id="cd02440">
    <property type="entry name" value="AdoMet_MTases"/>
    <property type="match status" value="1"/>
</dbReference>
<dbReference type="SUPFAM" id="SSF53335">
    <property type="entry name" value="S-adenosyl-L-methionine-dependent methyltransferases"/>
    <property type="match status" value="1"/>
</dbReference>
<dbReference type="OrthoDB" id="9784101at2"/>
<dbReference type="GO" id="GO:0008757">
    <property type="term" value="F:S-adenosylmethionine-dependent methyltransferase activity"/>
    <property type="evidence" value="ECO:0007669"/>
    <property type="project" value="InterPro"/>
</dbReference>
<evidence type="ECO:0000259" key="1">
    <source>
        <dbReference type="Pfam" id="PF08241"/>
    </source>
</evidence>
<evidence type="ECO:0000313" key="2">
    <source>
        <dbReference type="EMBL" id="REE88638.1"/>
    </source>
</evidence>
<name>A0A3D9S6M5_9BACL</name>
<dbReference type="InterPro" id="IPR013216">
    <property type="entry name" value="Methyltransf_11"/>
</dbReference>
<dbReference type="Pfam" id="PF08241">
    <property type="entry name" value="Methyltransf_11"/>
    <property type="match status" value="1"/>
</dbReference>
<evidence type="ECO:0000313" key="3">
    <source>
        <dbReference type="Proteomes" id="UP000256304"/>
    </source>
</evidence>
<dbReference type="InterPro" id="IPR050508">
    <property type="entry name" value="Methyltransf_Superfamily"/>
</dbReference>
<keyword evidence="2" id="KW-0808">Transferase</keyword>
<dbReference type="InterPro" id="IPR029063">
    <property type="entry name" value="SAM-dependent_MTases_sf"/>
</dbReference>
<dbReference type="PANTHER" id="PTHR42912">
    <property type="entry name" value="METHYLTRANSFERASE"/>
    <property type="match status" value="1"/>
</dbReference>
<dbReference type="EMBL" id="QTTN01000008">
    <property type="protein sequence ID" value="REE88638.1"/>
    <property type="molecule type" value="Genomic_DNA"/>
</dbReference>
<dbReference type="Proteomes" id="UP000256304">
    <property type="component" value="Unassembled WGS sequence"/>
</dbReference>
<protein>
    <submittedName>
        <fullName evidence="2">Methyltransferase family protein</fullName>
    </submittedName>
</protein>
<proteinExistence type="predicted"/>
<reference evidence="2 3" key="1">
    <citation type="submission" date="2018-08" db="EMBL/GenBank/DDBJ databases">
        <title>Genomic Encyclopedia of Type Strains, Phase III (KMG-III): the genomes of soil and plant-associated and newly described type strains.</title>
        <authorList>
            <person name="Whitman W."/>
        </authorList>
    </citation>
    <scope>NUCLEOTIDE SEQUENCE [LARGE SCALE GENOMIC DNA]</scope>
    <source>
        <strain evidence="2 3">CGMCC 1.10966</strain>
    </source>
</reference>